<protein>
    <recommendedName>
        <fullName evidence="3">F-box domain-containing protein</fullName>
    </recommendedName>
</protein>
<evidence type="ECO:0000313" key="1">
    <source>
        <dbReference type="EMBL" id="RDB18855.1"/>
    </source>
</evidence>
<proteinExistence type="predicted"/>
<name>A0A369JEM4_HYPMA</name>
<evidence type="ECO:0008006" key="3">
    <source>
        <dbReference type="Google" id="ProtNLM"/>
    </source>
</evidence>
<keyword evidence="2" id="KW-1185">Reference proteome</keyword>
<dbReference type="AlphaFoldDB" id="A0A369JEM4"/>
<reference evidence="1" key="1">
    <citation type="submission" date="2018-04" db="EMBL/GenBank/DDBJ databases">
        <title>Whole genome sequencing of Hypsizygus marmoreus.</title>
        <authorList>
            <person name="Choi I.-G."/>
            <person name="Min B."/>
            <person name="Kim J.-G."/>
            <person name="Kim S."/>
            <person name="Oh Y.-L."/>
            <person name="Kong W.-S."/>
            <person name="Park H."/>
            <person name="Jeong J."/>
            <person name="Song E.-S."/>
        </authorList>
    </citation>
    <scope>NUCLEOTIDE SEQUENCE [LARGE SCALE GENOMIC DNA]</scope>
    <source>
        <strain evidence="1">51987-8</strain>
    </source>
</reference>
<sequence>MLPDDALVAMAGVCHRVQPLSISVYFRRVGVLTSEPGSQELQLCRDVPAPVFRLLSFVYLENNVHFTCDVFHLLEHEVMLQKFSARTPITSVCLQFYSNEPAVVLAPKTAGALCSFLGSLSARCISITVDTMRYYDFTPRQVSRSQRRLDNTAHIAHVKTLMSGVRRIALTDELFRTQALAKVGSLLLNGPHVTSFGLTCTSTRGNTILSQVNFPELRCLRISSAIAPRFPTEFFHRHSSVYVLGLFGLHEGCSQRNLSRSSRSSSRNVELPRLAVLTFTDRFLPWVSNLVCPNVTNVAIYPSRHWETEKLVES</sequence>
<accession>A0A369JEM4</accession>
<dbReference type="InParanoid" id="A0A369JEM4"/>
<gene>
    <name evidence="1" type="ORF">Hypma_014536</name>
</gene>
<dbReference type="EMBL" id="LUEZ02000087">
    <property type="protein sequence ID" value="RDB18855.1"/>
    <property type="molecule type" value="Genomic_DNA"/>
</dbReference>
<comment type="caution">
    <text evidence="1">The sequence shown here is derived from an EMBL/GenBank/DDBJ whole genome shotgun (WGS) entry which is preliminary data.</text>
</comment>
<evidence type="ECO:0000313" key="2">
    <source>
        <dbReference type="Proteomes" id="UP000076154"/>
    </source>
</evidence>
<organism evidence="1 2">
    <name type="scientific">Hypsizygus marmoreus</name>
    <name type="common">White beech mushroom</name>
    <name type="synonym">Agaricus marmoreus</name>
    <dbReference type="NCBI Taxonomy" id="39966"/>
    <lineage>
        <taxon>Eukaryota</taxon>
        <taxon>Fungi</taxon>
        <taxon>Dikarya</taxon>
        <taxon>Basidiomycota</taxon>
        <taxon>Agaricomycotina</taxon>
        <taxon>Agaricomycetes</taxon>
        <taxon>Agaricomycetidae</taxon>
        <taxon>Agaricales</taxon>
        <taxon>Tricholomatineae</taxon>
        <taxon>Lyophyllaceae</taxon>
        <taxon>Hypsizygus</taxon>
    </lineage>
</organism>
<dbReference type="Proteomes" id="UP000076154">
    <property type="component" value="Unassembled WGS sequence"/>
</dbReference>